<evidence type="ECO:0000256" key="1">
    <source>
        <dbReference type="SAM" id="MobiDB-lite"/>
    </source>
</evidence>
<protein>
    <submittedName>
        <fullName evidence="2">Uncharacterized protein</fullName>
    </submittedName>
</protein>
<organism evidence="2 3">
    <name type="scientific">Leersia perrieri</name>
    <dbReference type="NCBI Taxonomy" id="77586"/>
    <lineage>
        <taxon>Eukaryota</taxon>
        <taxon>Viridiplantae</taxon>
        <taxon>Streptophyta</taxon>
        <taxon>Embryophyta</taxon>
        <taxon>Tracheophyta</taxon>
        <taxon>Spermatophyta</taxon>
        <taxon>Magnoliopsida</taxon>
        <taxon>Liliopsida</taxon>
        <taxon>Poales</taxon>
        <taxon>Poaceae</taxon>
        <taxon>BOP clade</taxon>
        <taxon>Oryzoideae</taxon>
        <taxon>Oryzeae</taxon>
        <taxon>Oryzinae</taxon>
        <taxon>Leersia</taxon>
    </lineage>
</organism>
<reference evidence="2 3" key="1">
    <citation type="submission" date="2012-08" db="EMBL/GenBank/DDBJ databases">
        <title>Oryza genome evolution.</title>
        <authorList>
            <person name="Wing R.A."/>
        </authorList>
    </citation>
    <scope>NUCLEOTIDE SEQUENCE</scope>
</reference>
<dbReference type="Gramene" id="LPERR01G30510.3">
    <property type="protein sequence ID" value="LPERR01G30510.3"/>
    <property type="gene ID" value="LPERR01G30510"/>
</dbReference>
<proteinExistence type="predicted"/>
<accession>A0A0D9V783</accession>
<feature type="compositionally biased region" description="Polar residues" evidence="1">
    <location>
        <begin position="280"/>
        <end position="292"/>
    </location>
</feature>
<dbReference type="AlphaFoldDB" id="A0A0D9V783"/>
<dbReference type="EnsemblPlants" id="LPERR01G30510.3">
    <property type="protein sequence ID" value="LPERR01G30510.3"/>
    <property type="gene ID" value="LPERR01G30510"/>
</dbReference>
<name>A0A0D9V783_9ORYZ</name>
<reference evidence="3" key="2">
    <citation type="submission" date="2013-12" db="EMBL/GenBank/DDBJ databases">
        <authorList>
            <person name="Yu Y."/>
            <person name="Lee S."/>
            <person name="de Baynast K."/>
            <person name="Wissotski M."/>
            <person name="Liu L."/>
            <person name="Talag J."/>
            <person name="Goicoechea J."/>
            <person name="Angelova A."/>
            <person name="Jetty R."/>
            <person name="Kudrna D."/>
            <person name="Golser W."/>
            <person name="Rivera L."/>
            <person name="Zhang J."/>
            <person name="Wing R."/>
        </authorList>
    </citation>
    <scope>NUCLEOTIDE SEQUENCE</scope>
</reference>
<feature type="region of interest" description="Disordered" evidence="1">
    <location>
        <begin position="267"/>
        <end position="296"/>
    </location>
</feature>
<dbReference type="Proteomes" id="UP000032180">
    <property type="component" value="Chromosome 1"/>
</dbReference>
<sequence>MAASLVHAAAASSPMQGSAAAPARAGGFHPLASSPFLRLACGAASSTSSRRRCLLDAPLRALPAGAPRLAAGWGAPRTRRVVATFAGEESVDSELVDDKGKGKDELKPEEAQEVWKEMLKQFKDEAQRMHGLTLKAYDVYSQRAKEVLLEASEKLKIQADKAQKDLSVIATEVGEEGQEYLKLAAQNSPDSIKDINETFNSLGKLKISEYEDYHVGIPFVRVVSKYFRGPSQWSSVSLLHSTYCDGWPQRSKLREYSRELMLPFKKSHTGDESAHGSSAPAKSNPASISISISDEKDGDHPCDVSLSQLLCSAAASNVVNPMFRSAVAAAAAAKAAGLSCDCCTRRVAAQPCALKAQR</sequence>
<evidence type="ECO:0000313" key="3">
    <source>
        <dbReference type="Proteomes" id="UP000032180"/>
    </source>
</evidence>
<evidence type="ECO:0000313" key="2">
    <source>
        <dbReference type="EnsemblPlants" id="LPERR01G30510.3"/>
    </source>
</evidence>
<reference evidence="2" key="3">
    <citation type="submission" date="2015-04" db="UniProtKB">
        <authorList>
            <consortium name="EnsemblPlants"/>
        </authorList>
    </citation>
    <scope>IDENTIFICATION</scope>
</reference>
<keyword evidence="3" id="KW-1185">Reference proteome</keyword>